<gene>
    <name evidence="5" type="primary">sepF</name>
    <name evidence="7" type="ORF">H8695_08975</name>
</gene>
<dbReference type="InterPro" id="IPR023052">
    <property type="entry name" value="Cell_div_SepF"/>
</dbReference>
<dbReference type="Proteomes" id="UP000620366">
    <property type="component" value="Unassembled WGS sequence"/>
</dbReference>
<proteinExistence type="inferred from homology"/>
<evidence type="ECO:0000256" key="3">
    <source>
        <dbReference type="ARBA" id="ARBA00023306"/>
    </source>
</evidence>
<comment type="similarity">
    <text evidence="5">Belongs to the SepF family.</text>
</comment>
<evidence type="ECO:0000256" key="4">
    <source>
        <dbReference type="ARBA" id="ARBA00044936"/>
    </source>
</evidence>
<dbReference type="HAMAP" id="MF_01197">
    <property type="entry name" value="SepF"/>
    <property type="match status" value="1"/>
</dbReference>
<evidence type="ECO:0000313" key="8">
    <source>
        <dbReference type="Proteomes" id="UP000620366"/>
    </source>
</evidence>
<protein>
    <recommendedName>
        <fullName evidence="5">Cell division protein SepF</fullName>
    </recommendedName>
</protein>
<dbReference type="PANTHER" id="PTHR35798">
    <property type="entry name" value="CELL DIVISION PROTEIN SEPF"/>
    <property type="match status" value="1"/>
</dbReference>
<evidence type="ECO:0000256" key="1">
    <source>
        <dbReference type="ARBA" id="ARBA00022618"/>
    </source>
</evidence>
<comment type="subcellular location">
    <subcellularLocation>
        <location evidence="5">Cytoplasm</location>
    </subcellularLocation>
    <text evidence="5">Localizes to the division site, in a FtsZ-dependent manner.</text>
</comment>
<comment type="function">
    <text evidence="4 5">Cell division protein that is part of the divisome complex and is recruited early to the Z-ring. Probably stimulates Z-ring formation, perhaps through the cross-linking of FtsZ protofilaments. Its function overlaps with FtsA.</text>
</comment>
<evidence type="ECO:0000256" key="6">
    <source>
        <dbReference type="SAM" id="MobiDB-lite"/>
    </source>
</evidence>
<keyword evidence="1 5" id="KW-0132">Cell division</keyword>
<dbReference type="Gene3D" id="3.30.110.150">
    <property type="entry name" value="SepF-like protein"/>
    <property type="match status" value="1"/>
</dbReference>
<dbReference type="GO" id="GO:0000917">
    <property type="term" value="P:division septum assembly"/>
    <property type="evidence" value="ECO:0007669"/>
    <property type="project" value="UniProtKB-KW"/>
</dbReference>
<dbReference type="InterPro" id="IPR007561">
    <property type="entry name" value="Cell_div_SepF/SepF-rel"/>
</dbReference>
<evidence type="ECO:0000313" key="7">
    <source>
        <dbReference type="EMBL" id="MBC8536818.1"/>
    </source>
</evidence>
<feature type="region of interest" description="Disordered" evidence="6">
    <location>
        <begin position="36"/>
        <end position="65"/>
    </location>
</feature>
<accession>A0A926DET8</accession>
<dbReference type="AlphaFoldDB" id="A0A926DET8"/>
<dbReference type="PANTHER" id="PTHR35798:SF1">
    <property type="entry name" value="CELL DIVISION PROTEIN SEPF"/>
    <property type="match status" value="1"/>
</dbReference>
<dbReference type="InterPro" id="IPR038594">
    <property type="entry name" value="SepF-like_sf"/>
</dbReference>
<comment type="subunit">
    <text evidence="5">Homodimer. Interacts with FtsZ.</text>
</comment>
<dbReference type="RefSeq" id="WP_249300744.1">
    <property type="nucleotide sequence ID" value="NZ_JACRSP010000003.1"/>
</dbReference>
<name>A0A926DET8_9FIRM</name>
<dbReference type="Pfam" id="PF04472">
    <property type="entry name" value="SepF"/>
    <property type="match status" value="1"/>
</dbReference>
<organism evidence="7 8">
    <name type="scientific">Feifania hominis</name>
    <dbReference type="NCBI Taxonomy" id="2763660"/>
    <lineage>
        <taxon>Bacteria</taxon>
        <taxon>Bacillati</taxon>
        <taxon>Bacillota</taxon>
        <taxon>Clostridia</taxon>
        <taxon>Eubacteriales</taxon>
        <taxon>Feifaniaceae</taxon>
        <taxon>Feifania</taxon>
    </lineage>
</organism>
<keyword evidence="5" id="KW-0963">Cytoplasm</keyword>
<comment type="caution">
    <text evidence="7">The sequence shown here is derived from an EMBL/GenBank/DDBJ whole genome shotgun (WGS) entry which is preliminary data.</text>
</comment>
<keyword evidence="2 5" id="KW-0717">Septation</keyword>
<dbReference type="EMBL" id="JACRSP010000003">
    <property type="protein sequence ID" value="MBC8536818.1"/>
    <property type="molecule type" value="Genomic_DNA"/>
</dbReference>
<evidence type="ECO:0000256" key="5">
    <source>
        <dbReference type="HAMAP-Rule" id="MF_01197"/>
    </source>
</evidence>
<keyword evidence="8" id="KW-1185">Reference proteome</keyword>
<feature type="compositionally biased region" description="Basic and acidic residues" evidence="6">
    <location>
        <begin position="38"/>
        <end position="65"/>
    </location>
</feature>
<sequence length="166" mass="18470">MGMFSKLKDFIGAGDDDLYDEEEEDVGIFAIEKGVSGDGRERAPEEKKGSSYETRYESKSAEQKRSNKVVNIHTTAQLQVILVKPERFDDAAGIADHLNEKRTIVLNLESTNKDVSRRLVDFLSGVAYANGGQIKKVANSTFIITPYNVDIMGDLLDELENNGVFF</sequence>
<reference evidence="7" key="1">
    <citation type="submission" date="2020-08" db="EMBL/GenBank/DDBJ databases">
        <title>Genome public.</title>
        <authorList>
            <person name="Liu C."/>
            <person name="Sun Q."/>
        </authorList>
    </citation>
    <scope>NUCLEOTIDE SEQUENCE</scope>
    <source>
        <strain evidence="7">BX7</strain>
    </source>
</reference>
<dbReference type="GO" id="GO:0005737">
    <property type="term" value="C:cytoplasm"/>
    <property type="evidence" value="ECO:0007669"/>
    <property type="project" value="UniProtKB-SubCell"/>
</dbReference>
<keyword evidence="3 5" id="KW-0131">Cell cycle</keyword>
<dbReference type="GO" id="GO:0043093">
    <property type="term" value="P:FtsZ-dependent cytokinesis"/>
    <property type="evidence" value="ECO:0007669"/>
    <property type="project" value="UniProtKB-UniRule"/>
</dbReference>
<evidence type="ECO:0000256" key="2">
    <source>
        <dbReference type="ARBA" id="ARBA00023210"/>
    </source>
</evidence>